<dbReference type="Gene3D" id="3.90.1150.10">
    <property type="entry name" value="Aspartate Aminotransferase, domain 1"/>
    <property type="match status" value="1"/>
</dbReference>
<name>A0A3R7IUX4_9ACTN</name>
<dbReference type="PANTHER" id="PTHR21152:SF40">
    <property type="entry name" value="ALANINE--GLYOXYLATE AMINOTRANSFERASE"/>
    <property type="match status" value="1"/>
</dbReference>
<dbReference type="InterPro" id="IPR024169">
    <property type="entry name" value="SP_NH2Trfase/AEP_transaminase"/>
</dbReference>
<evidence type="ECO:0000259" key="8">
    <source>
        <dbReference type="Pfam" id="PF00266"/>
    </source>
</evidence>
<evidence type="ECO:0000256" key="6">
    <source>
        <dbReference type="RuleBase" id="RU004075"/>
    </source>
</evidence>
<dbReference type="InterPro" id="IPR000192">
    <property type="entry name" value="Aminotrans_V_dom"/>
</dbReference>
<evidence type="ECO:0000256" key="1">
    <source>
        <dbReference type="ARBA" id="ARBA00001933"/>
    </source>
</evidence>
<keyword evidence="9" id="KW-0808">Transferase</keyword>
<dbReference type="Gene3D" id="3.40.640.10">
    <property type="entry name" value="Type I PLP-dependent aspartate aminotransferase-like (Major domain)"/>
    <property type="match status" value="1"/>
</dbReference>
<dbReference type="PROSITE" id="PS00595">
    <property type="entry name" value="AA_TRANSFER_CLASS_5"/>
    <property type="match status" value="1"/>
</dbReference>
<feature type="binding site" evidence="4">
    <location>
        <position position="331"/>
    </location>
    <ligand>
        <name>substrate</name>
    </ligand>
</feature>
<sequence>MHDVAMFTPGPTHIPLAMRMASISRLTHHRSPEFTKLHDRIHSGLQSLFATGGRILMLPASGTGAMEAVVANVVEPDDTVLVLAAGKYGRRWAELCRTYRADVRLHEVPDGATFDAAAVERALRDARPRHLFLTHCETSTGAVHDVRTLAALGREYGATVVADTMTSIAVEPFHMDDWGVDFAVTASHKGLMSPPGAAFVAVGDQAWERVRPAQGYSYWNFHILRASALESTVPNTPPTTALFAVGAALDAIEAEGLTQVWERHARSAAVCRAGIGALGLELFPRSAPSNALTAVRLPERVRTDGLVEELHHRFGFRVAGGQGGLKGRIVRVGHIGAVTPLQLMPVLTALEMLLLERGLDRRPGTASAAMAGELWDGLAPGRAV</sequence>
<dbReference type="GO" id="GO:0004760">
    <property type="term" value="F:L-serine-pyruvate transaminase activity"/>
    <property type="evidence" value="ECO:0007669"/>
    <property type="project" value="TreeGrafter"/>
</dbReference>
<dbReference type="SUPFAM" id="SSF53383">
    <property type="entry name" value="PLP-dependent transferases"/>
    <property type="match status" value="1"/>
</dbReference>
<dbReference type="PIRSF" id="PIRSF000524">
    <property type="entry name" value="SPT"/>
    <property type="match status" value="1"/>
</dbReference>
<evidence type="ECO:0000256" key="4">
    <source>
        <dbReference type="PIRSR" id="PIRSR000524-1"/>
    </source>
</evidence>
<dbReference type="PANTHER" id="PTHR21152">
    <property type="entry name" value="AMINOTRANSFERASE CLASS V"/>
    <property type="match status" value="1"/>
</dbReference>
<dbReference type="Pfam" id="PF00266">
    <property type="entry name" value="Aminotran_5"/>
    <property type="match status" value="1"/>
</dbReference>
<evidence type="ECO:0000313" key="10">
    <source>
        <dbReference type="Proteomes" id="UP000028058"/>
    </source>
</evidence>
<dbReference type="InterPro" id="IPR015424">
    <property type="entry name" value="PyrdxlP-dep_Trfase"/>
</dbReference>
<comment type="cofactor">
    <cofactor evidence="1 5 7">
        <name>pyridoxal 5'-phosphate</name>
        <dbReference type="ChEBI" id="CHEBI:597326"/>
    </cofactor>
</comment>
<evidence type="ECO:0000256" key="7">
    <source>
        <dbReference type="RuleBase" id="RU004504"/>
    </source>
</evidence>
<comment type="similarity">
    <text evidence="2 6">Belongs to the class-V pyridoxal-phosphate-dependent aminotransferase family.</text>
</comment>
<keyword evidence="10" id="KW-1185">Reference proteome</keyword>
<proteinExistence type="inferred from homology"/>
<reference evidence="9 10" key="1">
    <citation type="journal article" date="2014" name="Genome Announc.">
        <title>Draft Genome Sequence of Streptomyces fradiae ATCC 19609, a Strain Highly Sensitive to Antibiotics.</title>
        <authorList>
            <person name="Bekker O.B."/>
            <person name="Klimina K.M."/>
            <person name="Vatlin A.A."/>
            <person name="Zakharevich N.V."/>
            <person name="Kasianov A.S."/>
            <person name="Danilenko V.N."/>
        </authorList>
    </citation>
    <scope>NUCLEOTIDE SEQUENCE [LARGE SCALE GENOMIC DNA]</scope>
    <source>
        <strain evidence="9 10">ATCC 19609</strain>
    </source>
</reference>
<protein>
    <submittedName>
        <fullName evidence="9">Alanine--glyoxylate aminotransferase family protein</fullName>
    </submittedName>
</protein>
<dbReference type="GO" id="GO:0008453">
    <property type="term" value="F:alanine-glyoxylate transaminase activity"/>
    <property type="evidence" value="ECO:0007669"/>
    <property type="project" value="TreeGrafter"/>
</dbReference>
<dbReference type="EMBL" id="JNAD02000004">
    <property type="protein sequence ID" value="RKM96671.1"/>
    <property type="molecule type" value="Genomic_DNA"/>
</dbReference>
<gene>
    <name evidence="9" type="ORF">SFRA_011640</name>
</gene>
<feature type="domain" description="Aminotransferase class V" evidence="8">
    <location>
        <begin position="21"/>
        <end position="294"/>
    </location>
</feature>
<organism evidence="9 10">
    <name type="scientific">Streptomyces xinghaiensis</name>
    <dbReference type="NCBI Taxonomy" id="1038928"/>
    <lineage>
        <taxon>Bacteria</taxon>
        <taxon>Bacillati</taxon>
        <taxon>Actinomycetota</taxon>
        <taxon>Actinomycetes</taxon>
        <taxon>Kitasatosporales</taxon>
        <taxon>Streptomycetaceae</taxon>
        <taxon>Streptomyces</taxon>
    </lineage>
</organism>
<dbReference type="AlphaFoldDB" id="A0A3R7IUX4"/>
<keyword evidence="9" id="KW-0032">Aminotransferase</keyword>
<feature type="modified residue" description="N6-(pyridoxal phosphate)lysine" evidence="5">
    <location>
        <position position="189"/>
    </location>
</feature>
<dbReference type="InterPro" id="IPR015422">
    <property type="entry name" value="PyrdxlP-dep_Trfase_small"/>
</dbReference>
<accession>A0A3R7IUX4</accession>
<evidence type="ECO:0000256" key="5">
    <source>
        <dbReference type="PIRSR" id="PIRSR000524-50"/>
    </source>
</evidence>
<dbReference type="GO" id="GO:0019265">
    <property type="term" value="P:glycine biosynthetic process, by transamination of glyoxylate"/>
    <property type="evidence" value="ECO:0007669"/>
    <property type="project" value="TreeGrafter"/>
</dbReference>
<dbReference type="InterPro" id="IPR020578">
    <property type="entry name" value="Aminotrans_V_PyrdxlP_BS"/>
</dbReference>
<dbReference type="InterPro" id="IPR015421">
    <property type="entry name" value="PyrdxlP-dep_Trfase_major"/>
</dbReference>
<evidence type="ECO:0000256" key="3">
    <source>
        <dbReference type="ARBA" id="ARBA00022898"/>
    </source>
</evidence>
<evidence type="ECO:0000256" key="2">
    <source>
        <dbReference type="ARBA" id="ARBA00009236"/>
    </source>
</evidence>
<dbReference type="RefSeq" id="WP_078650241.1">
    <property type="nucleotide sequence ID" value="NZ_JBIVWW010000005.1"/>
</dbReference>
<keyword evidence="3 5" id="KW-0663">Pyridoxal phosphate</keyword>
<comment type="caution">
    <text evidence="9">The sequence shown here is derived from an EMBL/GenBank/DDBJ whole genome shotgun (WGS) entry which is preliminary data.</text>
</comment>
<dbReference type="OrthoDB" id="9766472at2"/>
<evidence type="ECO:0000313" key="9">
    <source>
        <dbReference type="EMBL" id="RKM96671.1"/>
    </source>
</evidence>
<dbReference type="Proteomes" id="UP000028058">
    <property type="component" value="Unassembled WGS sequence"/>
</dbReference>